<sequence>MRVLLVFLLLIVSVLGKIDQSTVDKDIADFDKSTKTWLSMVPDWYFKILDLMCKAGTCCPDKIENLTLGQDDFSKMCLDFDLSSPVTAEAEKRCRPLREIQAYYNSQGADRFHKQVSSFDRIQVVMMLSMSNETSEFQENLGKMYCTETELQQNMCEMVDREKFKLPCVKTIIRGLATSDDMKYKKFIQIIKDVNNKIIEDLKEFKNNQ</sequence>
<dbReference type="Proteomes" id="UP000682733">
    <property type="component" value="Unassembled WGS sequence"/>
</dbReference>
<organism evidence="2 4">
    <name type="scientific">Didymodactylos carnosus</name>
    <dbReference type="NCBI Taxonomy" id="1234261"/>
    <lineage>
        <taxon>Eukaryota</taxon>
        <taxon>Metazoa</taxon>
        <taxon>Spiralia</taxon>
        <taxon>Gnathifera</taxon>
        <taxon>Rotifera</taxon>
        <taxon>Eurotatoria</taxon>
        <taxon>Bdelloidea</taxon>
        <taxon>Philodinida</taxon>
        <taxon>Philodinidae</taxon>
        <taxon>Didymodactylos</taxon>
    </lineage>
</organism>
<proteinExistence type="predicted"/>
<dbReference type="EMBL" id="CAJNOK010032754">
    <property type="protein sequence ID" value="CAF1487276.1"/>
    <property type="molecule type" value="Genomic_DNA"/>
</dbReference>
<comment type="caution">
    <text evidence="2">The sequence shown here is derived from an EMBL/GenBank/DDBJ whole genome shotgun (WGS) entry which is preliminary data.</text>
</comment>
<keyword evidence="1" id="KW-0732">Signal</keyword>
<feature type="chain" id="PRO_5036434561" evidence="1">
    <location>
        <begin position="17"/>
        <end position="209"/>
    </location>
</feature>
<dbReference type="EMBL" id="CAJOBA010054723">
    <property type="protein sequence ID" value="CAF4277135.1"/>
    <property type="molecule type" value="Genomic_DNA"/>
</dbReference>
<protein>
    <submittedName>
        <fullName evidence="2">Uncharacterized protein</fullName>
    </submittedName>
</protein>
<evidence type="ECO:0000313" key="4">
    <source>
        <dbReference type="Proteomes" id="UP000677228"/>
    </source>
</evidence>
<evidence type="ECO:0000313" key="2">
    <source>
        <dbReference type="EMBL" id="CAF1487276.1"/>
    </source>
</evidence>
<dbReference type="Proteomes" id="UP000677228">
    <property type="component" value="Unassembled WGS sequence"/>
</dbReference>
<reference evidence="2" key="1">
    <citation type="submission" date="2021-02" db="EMBL/GenBank/DDBJ databases">
        <authorList>
            <person name="Nowell W R."/>
        </authorList>
    </citation>
    <scope>NUCLEOTIDE SEQUENCE</scope>
</reference>
<name>A0A8S2FJA8_9BILA</name>
<evidence type="ECO:0000313" key="3">
    <source>
        <dbReference type="EMBL" id="CAF4277135.1"/>
    </source>
</evidence>
<gene>
    <name evidence="2" type="ORF">OVA965_LOCUS36331</name>
    <name evidence="3" type="ORF">TMI583_LOCUS37350</name>
</gene>
<dbReference type="AlphaFoldDB" id="A0A8S2FJA8"/>
<accession>A0A8S2FJA8</accession>
<feature type="signal peptide" evidence="1">
    <location>
        <begin position="1"/>
        <end position="16"/>
    </location>
</feature>
<evidence type="ECO:0000256" key="1">
    <source>
        <dbReference type="SAM" id="SignalP"/>
    </source>
</evidence>